<feature type="domain" description="Defence against restriction A N-terminal" evidence="2">
    <location>
        <begin position="64"/>
        <end position="184"/>
    </location>
</feature>
<dbReference type="EMBL" id="JAWXXT010000002">
    <property type="protein sequence ID" value="MDX5979553.1"/>
    <property type="molecule type" value="Genomic_DNA"/>
</dbReference>
<dbReference type="AlphaFoldDB" id="A0AAJ2S4F3"/>
<feature type="compositionally biased region" description="Basic and acidic residues" evidence="1">
    <location>
        <begin position="191"/>
        <end position="206"/>
    </location>
</feature>
<feature type="region of interest" description="Disordered" evidence="1">
    <location>
        <begin position="245"/>
        <end position="289"/>
    </location>
</feature>
<dbReference type="GeneID" id="303167541"/>
<gene>
    <name evidence="3" type="ORF">SIL78_18560</name>
</gene>
<evidence type="ECO:0000313" key="3">
    <source>
        <dbReference type="EMBL" id="MDX5979553.1"/>
    </source>
</evidence>
<dbReference type="Pfam" id="PF18788">
    <property type="entry name" value="DarA_N"/>
    <property type="match status" value="1"/>
</dbReference>
<proteinExistence type="predicted"/>
<dbReference type="RefSeq" id="WP_198349956.1">
    <property type="nucleotide sequence ID" value="NZ_JABASV010000012.1"/>
</dbReference>
<evidence type="ECO:0000259" key="2">
    <source>
        <dbReference type="Pfam" id="PF18788"/>
    </source>
</evidence>
<evidence type="ECO:0000313" key="4">
    <source>
        <dbReference type="Proteomes" id="UP001276761"/>
    </source>
</evidence>
<feature type="region of interest" description="Disordered" evidence="1">
    <location>
        <begin position="549"/>
        <end position="589"/>
    </location>
</feature>
<comment type="caution">
    <text evidence="3">The sequence shown here is derived from an EMBL/GenBank/DDBJ whole genome shotgun (WGS) entry which is preliminary data.</text>
</comment>
<reference evidence="3" key="1">
    <citation type="submission" date="2023-11" db="EMBL/GenBank/DDBJ databases">
        <title>MicrobeMod: A computational toolkit for identifying prokaryotic methylation and restriction-modification with nanopore sequencing.</title>
        <authorList>
            <person name="Crits-Christoph A."/>
            <person name="Kang S.C."/>
            <person name="Lee H."/>
            <person name="Ostrov N."/>
        </authorList>
    </citation>
    <scope>NUCLEOTIDE SEQUENCE</scope>
    <source>
        <strain evidence="3">ATCC BAA-953</strain>
    </source>
</reference>
<feature type="region of interest" description="Disordered" evidence="1">
    <location>
        <begin position="186"/>
        <end position="226"/>
    </location>
</feature>
<name>A0AAJ2S4F3_9GAMM</name>
<accession>A0AAJ2S4F3</accession>
<dbReference type="Proteomes" id="UP001276761">
    <property type="component" value="Unassembled WGS sequence"/>
</dbReference>
<sequence length="645" mass="69881">MTPFNQGVRICDRIIAPDAFSSAQLADAMYRLTADADDAALILESCTPEEADALLNPGVDLVVEAVTAVKNRLDRTMSALVRVFARHGKGVQPYEYPSIGPDRKNALFAYKTVTFTMDDGQTVSILFHSPGRDPMKLVADDLLIAYRWMLNRRDITAIVSPEGGRDINLQTMARRIMQLVEENSEKFQANNEKRQEQAEALAKLESEQAAENEAVDKLTQQNADLSGQIDDADARIARLRERLEAHGEADREGSGPEPEPVASDSDAGDGEGGSPAESESDSESTDNSGRVADYLSRIEQAETAKDVGAIGVELEGDSNLSAEEYQTVSRAIRAARVRFSQEEEAKRQELSSPEQIDTVDGWQVSHGPFVDFTLTAQAALGVDSTRVNVKARNGNTIGTIERDDVNAFAGGDTSTFTPTDNWKTTYSDELKQLMGLANTESSPAQEPDSLEALDGRLYRDISRSITVIRGIDLGTEQGYNRSLFSSSIANKLKTQARNGNEEVVDAALLLIAQQSIDHGRPVLAKRNAIWSATGNDMDYYMGIAQRQASADTATAASEDEPPAPEEQDDTPTPTEPEPESSEPTEADRISAALQGLLSGTDSTEVMDALETLMDEAEAAGIDIDNDPDMLAVSDHITGLLEKEAA</sequence>
<evidence type="ECO:0000256" key="1">
    <source>
        <dbReference type="SAM" id="MobiDB-lite"/>
    </source>
</evidence>
<feature type="compositionally biased region" description="Basic and acidic residues" evidence="1">
    <location>
        <begin position="245"/>
        <end position="254"/>
    </location>
</feature>
<feature type="compositionally biased region" description="Acidic residues" evidence="1">
    <location>
        <begin position="557"/>
        <end position="569"/>
    </location>
</feature>
<protein>
    <recommendedName>
        <fullName evidence="2">Defence against restriction A N-terminal domain-containing protein</fullName>
    </recommendedName>
</protein>
<organism evidence="3 4">
    <name type="scientific">Vreelandella alkaliphila</name>
    <dbReference type="NCBI Taxonomy" id="272774"/>
    <lineage>
        <taxon>Bacteria</taxon>
        <taxon>Pseudomonadati</taxon>
        <taxon>Pseudomonadota</taxon>
        <taxon>Gammaproteobacteria</taxon>
        <taxon>Oceanospirillales</taxon>
        <taxon>Halomonadaceae</taxon>
        <taxon>Vreelandella</taxon>
    </lineage>
</organism>
<dbReference type="InterPro" id="IPR041140">
    <property type="entry name" value="DarA_N"/>
</dbReference>